<accession>A0A6J5LHZ4</accession>
<evidence type="ECO:0000313" key="1">
    <source>
        <dbReference type="EMBL" id="CAB4133801.1"/>
    </source>
</evidence>
<name>A0A6J5LHZ4_9CAUD</name>
<proteinExistence type="predicted"/>
<sequence length="74" mass="8608">MSESNWKEYPTTPEMNMFFYRLSLIKSLVKVSSKLHPSDSVKAFALGVYQQLNELYKTQEEHENYVSNTSNPSN</sequence>
<dbReference type="EMBL" id="LR796277">
    <property type="protein sequence ID" value="CAB4133801.1"/>
    <property type="molecule type" value="Genomic_DNA"/>
</dbReference>
<reference evidence="1" key="1">
    <citation type="submission" date="2020-04" db="EMBL/GenBank/DDBJ databases">
        <authorList>
            <person name="Chiriac C."/>
            <person name="Salcher M."/>
            <person name="Ghai R."/>
            <person name="Kavagutti S V."/>
        </authorList>
    </citation>
    <scope>NUCLEOTIDE SEQUENCE</scope>
</reference>
<protein>
    <submittedName>
        <fullName evidence="1">Uncharacterized protein</fullName>
    </submittedName>
</protein>
<organism evidence="1">
    <name type="scientific">uncultured Caudovirales phage</name>
    <dbReference type="NCBI Taxonomy" id="2100421"/>
    <lineage>
        <taxon>Viruses</taxon>
        <taxon>Duplodnaviria</taxon>
        <taxon>Heunggongvirae</taxon>
        <taxon>Uroviricota</taxon>
        <taxon>Caudoviricetes</taxon>
        <taxon>Peduoviridae</taxon>
        <taxon>Maltschvirus</taxon>
        <taxon>Maltschvirus maltsch</taxon>
    </lineage>
</organism>
<gene>
    <name evidence="1" type="ORF">UFOVP264_25</name>
</gene>